<protein>
    <submittedName>
        <fullName evidence="2">Uncharacterized protein</fullName>
    </submittedName>
</protein>
<accession>A0A9X4NZ26</accession>
<dbReference type="Proteomes" id="UP001153199">
    <property type="component" value="Unassembled WGS sequence"/>
</dbReference>
<keyword evidence="1" id="KW-0812">Transmembrane</keyword>
<feature type="transmembrane region" description="Helical" evidence="1">
    <location>
        <begin position="78"/>
        <end position="95"/>
    </location>
</feature>
<proteinExistence type="predicted"/>
<feature type="transmembrane region" description="Helical" evidence="1">
    <location>
        <begin position="12"/>
        <end position="40"/>
    </location>
</feature>
<reference evidence="2" key="1">
    <citation type="submission" date="2022-06" db="EMBL/GenBank/DDBJ databases">
        <title>Lactococcus from bovine mastitis in China.</title>
        <authorList>
            <person name="Lin Y."/>
            <person name="Han B."/>
        </authorList>
    </citation>
    <scope>NUCLEOTIDE SEQUENCE</scope>
    <source>
        <strain evidence="2">Ningxia-I-26</strain>
    </source>
</reference>
<sequence>MEKKKLTWPMFIYLFNVILLATILIHAVVMSLTSMFAVIPQIDGKNVIYLSNYLMLPIYLLMIYVIDRYLMEGKQNKYTLVFYLLLIFGLSRLVHKYLTPNPLAINISYYFLFIFLYIAIFIIVSLKYKLPKSIKWYLE</sequence>
<dbReference type="AlphaFoldDB" id="A0A9X4NZ26"/>
<comment type="caution">
    <text evidence="2">The sequence shown here is derived from an EMBL/GenBank/DDBJ whole genome shotgun (WGS) entry which is preliminary data.</text>
</comment>
<dbReference type="EMBL" id="JAMWFV010000009">
    <property type="protein sequence ID" value="MDG6145551.1"/>
    <property type="molecule type" value="Genomic_DNA"/>
</dbReference>
<evidence type="ECO:0000313" key="3">
    <source>
        <dbReference type="Proteomes" id="UP001153199"/>
    </source>
</evidence>
<name>A0A9X4NZ26_9LACT</name>
<feature type="transmembrane region" description="Helical" evidence="1">
    <location>
        <begin position="46"/>
        <end position="66"/>
    </location>
</feature>
<evidence type="ECO:0000313" key="2">
    <source>
        <dbReference type="EMBL" id="MDG6145551.1"/>
    </source>
</evidence>
<keyword evidence="1" id="KW-0472">Membrane</keyword>
<gene>
    <name evidence="2" type="ORF">NF717_07780</name>
</gene>
<evidence type="ECO:0000256" key="1">
    <source>
        <dbReference type="SAM" id="Phobius"/>
    </source>
</evidence>
<organism evidence="2 3">
    <name type="scientific">Lactococcus formosensis</name>
    <dbReference type="NCBI Taxonomy" id="1281486"/>
    <lineage>
        <taxon>Bacteria</taxon>
        <taxon>Bacillati</taxon>
        <taxon>Bacillota</taxon>
        <taxon>Bacilli</taxon>
        <taxon>Lactobacillales</taxon>
        <taxon>Streptococcaceae</taxon>
        <taxon>Lactococcus</taxon>
    </lineage>
</organism>
<feature type="transmembrane region" description="Helical" evidence="1">
    <location>
        <begin position="107"/>
        <end position="126"/>
    </location>
</feature>
<keyword evidence="3" id="KW-1185">Reference proteome</keyword>
<dbReference type="RefSeq" id="WP_213432407.1">
    <property type="nucleotide sequence ID" value="NZ_JAMWDY010000003.1"/>
</dbReference>
<keyword evidence="1" id="KW-1133">Transmembrane helix</keyword>